<dbReference type="Proteomes" id="UP000734854">
    <property type="component" value="Unassembled WGS sequence"/>
</dbReference>
<comment type="caution">
    <text evidence="7">The sequence shown here is derived from an EMBL/GenBank/DDBJ whole genome shotgun (WGS) entry which is preliminary data.</text>
</comment>
<name>A0A8J5GHE3_ZINOF</name>
<evidence type="ECO:0000259" key="6">
    <source>
        <dbReference type="Pfam" id="PF01764"/>
    </source>
</evidence>
<dbReference type="Pfam" id="PF01764">
    <property type="entry name" value="Lipase_3"/>
    <property type="match status" value="1"/>
</dbReference>
<organism evidence="7 8">
    <name type="scientific">Zingiber officinale</name>
    <name type="common">Ginger</name>
    <name type="synonym">Amomum zingiber</name>
    <dbReference type="NCBI Taxonomy" id="94328"/>
    <lineage>
        <taxon>Eukaryota</taxon>
        <taxon>Viridiplantae</taxon>
        <taxon>Streptophyta</taxon>
        <taxon>Embryophyta</taxon>
        <taxon>Tracheophyta</taxon>
        <taxon>Spermatophyta</taxon>
        <taxon>Magnoliopsida</taxon>
        <taxon>Liliopsida</taxon>
        <taxon>Zingiberales</taxon>
        <taxon>Zingiberaceae</taxon>
        <taxon>Zingiber</taxon>
    </lineage>
</organism>
<dbReference type="FunFam" id="3.40.50.1820:FF:000065">
    <property type="entry name" value="Phospholipase A1-II 3"/>
    <property type="match status" value="1"/>
</dbReference>
<evidence type="ECO:0000256" key="3">
    <source>
        <dbReference type="ARBA" id="ARBA00022801"/>
    </source>
</evidence>
<evidence type="ECO:0000256" key="4">
    <source>
        <dbReference type="ARBA" id="ARBA00022963"/>
    </source>
</evidence>
<keyword evidence="4" id="KW-0442">Lipid degradation</keyword>
<dbReference type="PANTHER" id="PTHR31403">
    <property type="entry name" value="PHOSPHOLIPASE A1-IBETA2, CHLOROPLASTIC"/>
    <property type="match status" value="1"/>
</dbReference>
<dbReference type="InterPro" id="IPR002921">
    <property type="entry name" value="Fungal_lipase-type"/>
</dbReference>
<comment type="function">
    <text evidence="1">Acylhydrolase that catalyzes the hydrolysis of phospholipids at the sn-1 position.</text>
</comment>
<dbReference type="PANTHER" id="PTHR31403:SF51">
    <property type="entry name" value="PHOSPHOLIPASE A1-IGAMMA2, CHLOROPLASTIC"/>
    <property type="match status" value="1"/>
</dbReference>
<protein>
    <recommendedName>
        <fullName evidence="6">Fungal lipase-type domain-containing protein</fullName>
    </recommendedName>
</protein>
<dbReference type="GO" id="GO:0008970">
    <property type="term" value="F:phospholipase A1 activity"/>
    <property type="evidence" value="ECO:0007669"/>
    <property type="project" value="UniProtKB-ARBA"/>
</dbReference>
<comment type="similarity">
    <text evidence="2">Belongs to the AB hydrolase superfamily. Lipase family.</text>
</comment>
<evidence type="ECO:0000313" key="8">
    <source>
        <dbReference type="Proteomes" id="UP000734854"/>
    </source>
</evidence>
<dbReference type="GO" id="GO:0016042">
    <property type="term" value="P:lipid catabolic process"/>
    <property type="evidence" value="ECO:0007669"/>
    <property type="project" value="UniProtKB-KW"/>
</dbReference>
<dbReference type="OrthoDB" id="438440at2759"/>
<dbReference type="CDD" id="cd00519">
    <property type="entry name" value="Lipase_3"/>
    <property type="match status" value="1"/>
</dbReference>
<feature type="domain" description="Fungal lipase-type" evidence="6">
    <location>
        <begin position="207"/>
        <end position="370"/>
    </location>
</feature>
<evidence type="ECO:0000313" key="7">
    <source>
        <dbReference type="EMBL" id="KAG6507446.1"/>
    </source>
</evidence>
<accession>A0A8J5GHE3</accession>
<keyword evidence="5" id="KW-0443">Lipid metabolism</keyword>
<proteinExistence type="inferred from homology"/>
<evidence type="ECO:0000256" key="2">
    <source>
        <dbReference type="ARBA" id="ARBA00010701"/>
    </source>
</evidence>
<sequence>MAAITQPKLPPASIAIYRPLPPRRHTHLLITSLPSPPPSMRAAKVRSPFAVRDDSMSSIIADLEMDEEEEDPTEGSGRGLADRWREIHGRDDWAGLLDPMDPLLRSELIRYGEFSQACYDAFDYDPVSRFCGSCKYNRRSFFACLGMADHGYAITRYLYATSNFNLPNFFRTSRAGAKTWSQKANWIGYIAVSDDEASARIGRRDVVVAWRGTVTRLEWIADLMDFLRPVAEVGIPCPDSAVKVESGFADLYTDKDPTCRFCKYSAREQVITEVRKLVEHYAGAKGEEVSISVTGHSLGSALAMLSAYDITEMGLTRVEGKAEPLPVAVFSFSGPRVGNARFKERFEEGVGIKAIRVVNVHDTVPKVPGILFNERIPAAIRRMAEGLPWSYSHVGVELALDHKWSPFLKDTGDPSCFHNLEAHLHLLDGYHGKGHRFVLASARDPALVNKACDFLKDHHMVPPFWRQDENKGMTRAHDGRWVQRNLHEIDDHPEDTPYLLRRLGLKDHH</sequence>
<keyword evidence="3" id="KW-0378">Hydrolase</keyword>
<gene>
    <name evidence="7" type="ORF">ZIOFF_032790</name>
</gene>
<dbReference type="GO" id="GO:0005737">
    <property type="term" value="C:cytoplasm"/>
    <property type="evidence" value="ECO:0007669"/>
    <property type="project" value="UniProtKB-ARBA"/>
</dbReference>
<reference evidence="7 8" key="1">
    <citation type="submission" date="2020-08" db="EMBL/GenBank/DDBJ databases">
        <title>Plant Genome Project.</title>
        <authorList>
            <person name="Zhang R.-G."/>
        </authorList>
    </citation>
    <scope>NUCLEOTIDE SEQUENCE [LARGE SCALE GENOMIC DNA]</scope>
    <source>
        <tissue evidence="7">Rhizome</tissue>
    </source>
</reference>
<evidence type="ECO:0000256" key="1">
    <source>
        <dbReference type="ARBA" id="ARBA00003523"/>
    </source>
</evidence>
<dbReference type="EMBL" id="JACMSC010000009">
    <property type="protein sequence ID" value="KAG6507446.1"/>
    <property type="molecule type" value="Genomic_DNA"/>
</dbReference>
<dbReference type="AlphaFoldDB" id="A0A8J5GHE3"/>
<keyword evidence="8" id="KW-1185">Reference proteome</keyword>
<evidence type="ECO:0000256" key="5">
    <source>
        <dbReference type="ARBA" id="ARBA00023098"/>
    </source>
</evidence>